<evidence type="ECO:0000259" key="1">
    <source>
        <dbReference type="Pfam" id="PF01590"/>
    </source>
</evidence>
<dbReference type="Proteomes" id="UP001530315">
    <property type="component" value="Unassembled WGS sequence"/>
</dbReference>
<dbReference type="SUPFAM" id="SSF55781">
    <property type="entry name" value="GAF domain-like"/>
    <property type="match status" value="1"/>
</dbReference>
<accession>A0ABD3QFJ1</accession>
<dbReference type="Pfam" id="PF01590">
    <property type="entry name" value="GAF"/>
    <property type="match status" value="1"/>
</dbReference>
<keyword evidence="3" id="KW-1185">Reference proteome</keyword>
<evidence type="ECO:0000313" key="3">
    <source>
        <dbReference type="Proteomes" id="UP001530315"/>
    </source>
</evidence>
<dbReference type="PANTHER" id="PTHR43102:SF2">
    <property type="entry name" value="GAF DOMAIN-CONTAINING PROTEIN"/>
    <property type="match status" value="1"/>
</dbReference>
<feature type="domain" description="GAF" evidence="1">
    <location>
        <begin position="226"/>
        <end position="317"/>
    </location>
</feature>
<dbReference type="AlphaFoldDB" id="A0ABD3QFJ1"/>
<name>A0ABD3QFJ1_9STRA</name>
<organism evidence="2 3">
    <name type="scientific">Stephanodiscus triporus</name>
    <dbReference type="NCBI Taxonomy" id="2934178"/>
    <lineage>
        <taxon>Eukaryota</taxon>
        <taxon>Sar</taxon>
        <taxon>Stramenopiles</taxon>
        <taxon>Ochrophyta</taxon>
        <taxon>Bacillariophyta</taxon>
        <taxon>Coscinodiscophyceae</taxon>
        <taxon>Thalassiosirophycidae</taxon>
        <taxon>Stephanodiscales</taxon>
        <taxon>Stephanodiscaceae</taxon>
        <taxon>Stephanodiscus</taxon>
    </lineage>
</organism>
<gene>
    <name evidence="2" type="ORF">ACHAW5_005452</name>
</gene>
<dbReference type="InterPro" id="IPR003018">
    <property type="entry name" value="GAF"/>
</dbReference>
<protein>
    <recommendedName>
        <fullName evidence="1">GAF domain-containing protein</fullName>
    </recommendedName>
</protein>
<comment type="caution">
    <text evidence="2">The sequence shown here is derived from an EMBL/GenBank/DDBJ whole genome shotgun (WGS) entry which is preliminary data.</text>
</comment>
<dbReference type="EMBL" id="JALLAZ020000267">
    <property type="protein sequence ID" value="KAL3799175.1"/>
    <property type="molecule type" value="Genomic_DNA"/>
</dbReference>
<sequence>MEVLGLKEGYVYELDMFNNMEDDDIGYYSLHHHKRRHLADSGSSAGSSIMTTNFDNQIVLLGFCRTDPIPICDGLNSKTFDVTVVQESSDVLQFAKSKQPSVIILDEILIGSTAFEVCEEIQNMGAWGEYVNFVYHCSSKKKSDEIDNEDEKLSFNKGKRAIHPQQVKLSLLRMPLRWRRAPLASREPQRLLALQNTGLLESIPEERFDHITCLSSTMFNAPVTAWFKSNVGLPNVPETPRDNAFCPHTILQDDIMVVPDAMQDERIADNPLVDGAPNIRFYTGCPIRVLSNHGEEKFLIGTLCIVDYNPRDLCEEEV</sequence>
<evidence type="ECO:0000313" key="2">
    <source>
        <dbReference type="EMBL" id="KAL3799175.1"/>
    </source>
</evidence>
<dbReference type="PANTHER" id="PTHR43102">
    <property type="entry name" value="SLR1143 PROTEIN"/>
    <property type="match status" value="1"/>
</dbReference>
<reference evidence="2 3" key="1">
    <citation type="submission" date="2024-10" db="EMBL/GenBank/DDBJ databases">
        <title>Updated reference genomes for cyclostephanoid diatoms.</title>
        <authorList>
            <person name="Roberts W.R."/>
            <person name="Alverson A.J."/>
        </authorList>
    </citation>
    <scope>NUCLEOTIDE SEQUENCE [LARGE SCALE GENOMIC DNA]</scope>
    <source>
        <strain evidence="2 3">AJA276-08</strain>
    </source>
</reference>
<proteinExistence type="predicted"/>